<reference evidence="1 2" key="1">
    <citation type="submission" date="2017-02" db="EMBL/GenBank/DDBJ databases">
        <authorList>
            <person name="Peterson S.W."/>
        </authorList>
    </citation>
    <scope>NUCLEOTIDE SEQUENCE [LARGE SCALE GENOMIC DNA]</scope>
    <source>
        <strain evidence="1 2">DSM 45154</strain>
    </source>
</reference>
<dbReference type="PANTHER" id="PTHR36439:SF1">
    <property type="entry name" value="DUF1697 DOMAIN-CONTAINING PROTEIN"/>
    <property type="match status" value="1"/>
</dbReference>
<protein>
    <submittedName>
        <fullName evidence="1">Uncharacterized conserved protein, DUF1697 family</fullName>
    </submittedName>
</protein>
<dbReference type="SUPFAM" id="SSF160379">
    <property type="entry name" value="SP0830-like"/>
    <property type="match status" value="1"/>
</dbReference>
<name>A0A1T4RBL0_9ACTN</name>
<evidence type="ECO:0000313" key="1">
    <source>
        <dbReference type="EMBL" id="SKA13452.1"/>
    </source>
</evidence>
<dbReference type="OrthoDB" id="9806494at2"/>
<evidence type="ECO:0000313" key="2">
    <source>
        <dbReference type="Proteomes" id="UP000190637"/>
    </source>
</evidence>
<proteinExistence type="predicted"/>
<dbReference type="STRING" id="1122192.SAMN02745673_02686"/>
<dbReference type="InterPro" id="IPR012545">
    <property type="entry name" value="DUF1697"/>
</dbReference>
<sequence length="176" mass="18677">MTRYAVVLRGINVGGHRTVRMAALRELVGRLGYTRVSTLLQSGNVVFDAAEGDREAVGAAVEARIATELGLAVDVMVRTVEDLRGIVAGLPFPDATAATCAVAFLRGPVDKAALAGLAPGSFAPEEMAVGERELYLRLPAGLGRARLPGLVQRRLGVPMTIRNWSTTERLLALAEE</sequence>
<dbReference type="RefSeq" id="WP_078761981.1">
    <property type="nucleotide sequence ID" value="NZ_FUWS01000006.1"/>
</dbReference>
<dbReference type="Pfam" id="PF08002">
    <property type="entry name" value="DUF1697"/>
    <property type="match status" value="1"/>
</dbReference>
<dbReference type="Proteomes" id="UP000190637">
    <property type="component" value="Unassembled WGS sequence"/>
</dbReference>
<dbReference type="Gene3D" id="3.30.70.1280">
    <property type="entry name" value="SP0830-like domains"/>
    <property type="match status" value="1"/>
</dbReference>
<organism evidence="1 2">
    <name type="scientific">Marinactinospora thermotolerans DSM 45154</name>
    <dbReference type="NCBI Taxonomy" id="1122192"/>
    <lineage>
        <taxon>Bacteria</taxon>
        <taxon>Bacillati</taxon>
        <taxon>Actinomycetota</taxon>
        <taxon>Actinomycetes</taxon>
        <taxon>Streptosporangiales</taxon>
        <taxon>Nocardiopsidaceae</taxon>
        <taxon>Marinactinospora</taxon>
    </lineage>
</organism>
<dbReference type="PANTHER" id="PTHR36439">
    <property type="entry name" value="BLL4334 PROTEIN"/>
    <property type="match status" value="1"/>
</dbReference>
<dbReference type="AlphaFoldDB" id="A0A1T4RBL0"/>
<dbReference type="EMBL" id="FUWS01000006">
    <property type="protein sequence ID" value="SKA13452.1"/>
    <property type="molecule type" value="Genomic_DNA"/>
</dbReference>
<gene>
    <name evidence="1" type="ORF">SAMN02745673_02686</name>
</gene>
<keyword evidence="2" id="KW-1185">Reference proteome</keyword>
<dbReference type="PIRSF" id="PIRSF008502">
    <property type="entry name" value="UCP008502"/>
    <property type="match status" value="1"/>
</dbReference>
<accession>A0A1T4RBL0</accession>